<proteinExistence type="predicted"/>
<dbReference type="EMBL" id="PYDT01000003">
    <property type="protein sequence ID" value="THU66525.1"/>
    <property type="molecule type" value="Genomic_DNA"/>
</dbReference>
<dbReference type="Proteomes" id="UP000317650">
    <property type="component" value="Chromosome 5"/>
</dbReference>
<dbReference type="CDD" id="cd00167">
    <property type="entry name" value="SANT"/>
    <property type="match status" value="1"/>
</dbReference>
<dbReference type="Pfam" id="PF01388">
    <property type="entry name" value="ARID"/>
    <property type="match status" value="1"/>
</dbReference>
<evidence type="ECO:0000313" key="4">
    <source>
        <dbReference type="Proteomes" id="UP000317650"/>
    </source>
</evidence>
<evidence type="ECO:0000256" key="1">
    <source>
        <dbReference type="SAM" id="MobiDB-lite"/>
    </source>
</evidence>
<sequence length="674" mass="74405">MLHYGCHHPTNGDHCEGRGCCLCPLAVYLRATPPCRQGCPRAIPPLGLATLQAVTPAVGFSRNHLSNMSIGFGIRWNEIVPSVPSLSLRLIALFLSHSGPAPLGVAQGQRQTAGASTGRAASPGPPPPPSMAGCSPSTAAPFESVAEILRKLQTLGFCSDLDVSNKEPPGGENLSCLFDQILSVFLKEICYRRGEIRPLPAVLGDGLSVDLFKLYSVVQGKGGYDAVSDAHAWPLVAKAIGFDSGIGSSLKLVFFKYLDALDQCLQRGSGEKPMRKRTGYTNPSSLVTRCGSGGTTNHKKDCDCNSRLLPSASKDQCSTPFGDVRTDSDDVVILEDAANGGFNHHKRKRNDLAGMLGWVRKLAKSPADHPSIAKAWPSDKGKGKTYASGEFYALAILSRQAMFFRRIRRTNPNQLHLQVLDEEQKIHTSVYGNGFGSTNQVKATETNLGLQTAGWLSRDQQWAPRPVGARFQAQVPNWTSHPTVLSTDSDTLKWLGKRAWPPENQERSPVLDYASIGRGRPNTCQCEWPGSVECIRFHIAEKRLQLKCEIGATFHSWKCESMGEEVALSWTEEEEKKFRDIIVQNRPSLNKNFWGQLYLNFPYKRRESLVSYYFNVFLVGRRRYQNRVTPNHIDSDDEETEIGFSSNSFGHDVKICDSKSILCAQNQQCMDIDR</sequence>
<reference evidence="3 4" key="1">
    <citation type="journal article" date="2019" name="Nat. Plants">
        <title>Genome sequencing of Musa balbisiana reveals subgenome evolution and function divergence in polyploid bananas.</title>
        <authorList>
            <person name="Yao X."/>
        </authorList>
    </citation>
    <scope>NUCLEOTIDE SEQUENCE [LARGE SCALE GENOMIC DNA]</scope>
    <source>
        <strain evidence="4">cv. DH-PKW</strain>
        <tissue evidence="3">Leaves</tissue>
    </source>
</reference>
<dbReference type="SMART" id="SM00501">
    <property type="entry name" value="BRIGHT"/>
    <property type="match status" value="1"/>
</dbReference>
<dbReference type="AlphaFoldDB" id="A0A4V4H863"/>
<dbReference type="InterPro" id="IPR001606">
    <property type="entry name" value="ARID_dom"/>
</dbReference>
<dbReference type="InterPro" id="IPR001005">
    <property type="entry name" value="SANT/Myb"/>
</dbReference>
<dbReference type="SMART" id="SM01014">
    <property type="entry name" value="ARID"/>
    <property type="match status" value="1"/>
</dbReference>
<dbReference type="PANTHER" id="PTHR46410:SF1">
    <property type="entry name" value="AT-RICH INTERACTIVE DOMAIN-CONTAINING PROTEIN 1"/>
    <property type="match status" value="1"/>
</dbReference>
<dbReference type="InterPro" id="IPR036431">
    <property type="entry name" value="ARID_dom_sf"/>
</dbReference>
<dbReference type="Gene3D" id="1.10.150.60">
    <property type="entry name" value="ARID DNA-binding domain"/>
    <property type="match status" value="1"/>
</dbReference>
<name>A0A4V4H863_MUSBA</name>
<dbReference type="CDD" id="cd16100">
    <property type="entry name" value="ARID"/>
    <property type="match status" value="1"/>
</dbReference>
<gene>
    <name evidence="3" type="ORF">C4D60_Mb05t15060</name>
</gene>
<dbReference type="GO" id="GO:0003677">
    <property type="term" value="F:DNA binding"/>
    <property type="evidence" value="ECO:0007669"/>
    <property type="project" value="InterPro"/>
</dbReference>
<keyword evidence="4" id="KW-1185">Reference proteome</keyword>
<evidence type="ECO:0000259" key="2">
    <source>
        <dbReference type="PROSITE" id="PS51011"/>
    </source>
</evidence>
<feature type="region of interest" description="Disordered" evidence="1">
    <location>
        <begin position="104"/>
        <end position="138"/>
    </location>
</feature>
<protein>
    <recommendedName>
        <fullName evidence="2">ARID domain-containing protein</fullName>
    </recommendedName>
</protein>
<dbReference type="PANTHER" id="PTHR46410">
    <property type="entry name" value="AT-RICH INTERACTIVE DOMAIN-CONTAINING PROTEIN 2"/>
    <property type="match status" value="1"/>
</dbReference>
<feature type="domain" description="ARID" evidence="2">
    <location>
        <begin position="172"/>
        <end position="266"/>
    </location>
</feature>
<comment type="caution">
    <text evidence="3">The sequence shown here is derived from an EMBL/GenBank/DDBJ whole genome shotgun (WGS) entry which is preliminary data.</text>
</comment>
<dbReference type="SUPFAM" id="SSF46774">
    <property type="entry name" value="ARID-like"/>
    <property type="match status" value="1"/>
</dbReference>
<feature type="compositionally biased region" description="Low complexity" evidence="1">
    <location>
        <begin position="113"/>
        <end position="122"/>
    </location>
</feature>
<organism evidence="3 4">
    <name type="scientific">Musa balbisiana</name>
    <name type="common">Banana</name>
    <dbReference type="NCBI Taxonomy" id="52838"/>
    <lineage>
        <taxon>Eukaryota</taxon>
        <taxon>Viridiplantae</taxon>
        <taxon>Streptophyta</taxon>
        <taxon>Embryophyta</taxon>
        <taxon>Tracheophyta</taxon>
        <taxon>Spermatophyta</taxon>
        <taxon>Magnoliopsida</taxon>
        <taxon>Liliopsida</taxon>
        <taxon>Zingiberales</taxon>
        <taxon>Musaceae</taxon>
        <taxon>Musa</taxon>
    </lineage>
</organism>
<accession>A0A4V4H863</accession>
<dbReference type="PROSITE" id="PS51011">
    <property type="entry name" value="ARID"/>
    <property type="match status" value="1"/>
</dbReference>
<evidence type="ECO:0000313" key="3">
    <source>
        <dbReference type="EMBL" id="THU66525.1"/>
    </source>
</evidence>